<dbReference type="Proteomes" id="UP000183529">
    <property type="component" value="Unassembled WGS sequence"/>
</dbReference>
<dbReference type="PROSITE" id="PS50931">
    <property type="entry name" value="HTH_LYSR"/>
    <property type="match status" value="1"/>
</dbReference>
<dbReference type="InterPro" id="IPR036390">
    <property type="entry name" value="WH_DNA-bd_sf"/>
</dbReference>
<dbReference type="PRINTS" id="PR00039">
    <property type="entry name" value="HTHLYSR"/>
</dbReference>
<dbReference type="PANTHER" id="PTHR30537:SF5">
    <property type="entry name" value="HTH-TYPE TRANSCRIPTIONAL ACTIVATOR TTDR-RELATED"/>
    <property type="match status" value="1"/>
</dbReference>
<proteinExistence type="inferred from homology"/>
<dbReference type="InterPro" id="IPR036388">
    <property type="entry name" value="WH-like_DNA-bd_sf"/>
</dbReference>
<comment type="caution">
    <text evidence="6">The sequence shown here is derived from an EMBL/GenBank/DDBJ whole genome shotgun (WGS) entry which is preliminary data.</text>
</comment>
<dbReference type="InterPro" id="IPR005119">
    <property type="entry name" value="LysR_subst-bd"/>
</dbReference>
<evidence type="ECO:0000256" key="1">
    <source>
        <dbReference type="ARBA" id="ARBA00009437"/>
    </source>
</evidence>
<dbReference type="GO" id="GO:0006351">
    <property type="term" value="P:DNA-templated transcription"/>
    <property type="evidence" value="ECO:0007669"/>
    <property type="project" value="TreeGrafter"/>
</dbReference>
<evidence type="ECO:0000256" key="3">
    <source>
        <dbReference type="ARBA" id="ARBA00023125"/>
    </source>
</evidence>
<evidence type="ECO:0000256" key="2">
    <source>
        <dbReference type="ARBA" id="ARBA00023015"/>
    </source>
</evidence>
<keyword evidence="4" id="KW-0804">Transcription</keyword>
<gene>
    <name evidence="6" type="ORF">SAMN05216550_113108</name>
</gene>
<evidence type="ECO:0000313" key="7">
    <source>
        <dbReference type="Proteomes" id="UP000183529"/>
    </source>
</evidence>
<dbReference type="Gene3D" id="3.40.190.290">
    <property type="match status" value="1"/>
</dbReference>
<sequence length="328" mass="36361">MVSMVPMAGAHARLVAANGKERRVNLLEAMRIYVRVVERGSMSGAARDLDIGQPAVSERIERLEKYLGCQLLLRNARTFQCTPEGILFLERSKFVLGAVEQVLAEVANDEHIVKGTIRIAAPHCLGETILPEGLKRVRDLYPRLDIELVLNDKIADLVTEGVDISFRVGPLADGAYIAWPLGQIRRLLVASPDYLERHTAIESPAQLAEHNFIRVKGTFDANQLPLALDSDIVDSVPIRTTIKTTHWRPMYEMVLAGAGLCVLEEPAATAAIEAGRLAHVLPAWEVPALALNLLIRPQRPVPARVRKIVDTLKDFMAETFEHREKAEV</sequence>
<dbReference type="AlphaFoldDB" id="A0AAQ1GIX8"/>
<evidence type="ECO:0000259" key="5">
    <source>
        <dbReference type="PROSITE" id="PS50931"/>
    </source>
</evidence>
<dbReference type="InterPro" id="IPR000847">
    <property type="entry name" value="LysR_HTH_N"/>
</dbReference>
<dbReference type="SUPFAM" id="SSF46785">
    <property type="entry name" value="Winged helix' DNA-binding domain"/>
    <property type="match status" value="1"/>
</dbReference>
<comment type="similarity">
    <text evidence="1">Belongs to the LysR transcriptional regulatory family.</text>
</comment>
<reference evidence="6 7" key="1">
    <citation type="submission" date="2016-10" db="EMBL/GenBank/DDBJ databases">
        <authorList>
            <person name="Varghese N."/>
            <person name="Submissions S."/>
        </authorList>
    </citation>
    <scope>NUCLEOTIDE SEQUENCE [LARGE SCALE GENOMIC DNA]</scope>
    <source>
        <strain evidence="6 7">LMG 22274</strain>
    </source>
</reference>
<dbReference type="GO" id="GO:0043565">
    <property type="term" value="F:sequence-specific DNA binding"/>
    <property type="evidence" value="ECO:0007669"/>
    <property type="project" value="TreeGrafter"/>
</dbReference>
<organism evidence="6 7">
    <name type="scientific">Paraburkholderia tropica</name>
    <dbReference type="NCBI Taxonomy" id="92647"/>
    <lineage>
        <taxon>Bacteria</taxon>
        <taxon>Pseudomonadati</taxon>
        <taxon>Pseudomonadota</taxon>
        <taxon>Betaproteobacteria</taxon>
        <taxon>Burkholderiales</taxon>
        <taxon>Burkholderiaceae</taxon>
        <taxon>Paraburkholderia</taxon>
    </lineage>
</organism>
<feature type="domain" description="HTH lysR-type" evidence="5">
    <location>
        <begin position="25"/>
        <end position="82"/>
    </location>
</feature>
<keyword evidence="2" id="KW-0805">Transcription regulation</keyword>
<dbReference type="Pfam" id="PF03466">
    <property type="entry name" value="LysR_substrate"/>
    <property type="match status" value="1"/>
</dbReference>
<name>A0AAQ1GIX8_9BURK</name>
<dbReference type="CDD" id="cd08422">
    <property type="entry name" value="PBP2_CrgA_like"/>
    <property type="match status" value="1"/>
</dbReference>
<evidence type="ECO:0000313" key="6">
    <source>
        <dbReference type="EMBL" id="SEK01920.1"/>
    </source>
</evidence>
<dbReference type="FunFam" id="1.10.10.10:FF:000001">
    <property type="entry name" value="LysR family transcriptional regulator"/>
    <property type="match status" value="1"/>
</dbReference>
<dbReference type="Pfam" id="PF00126">
    <property type="entry name" value="HTH_1"/>
    <property type="match status" value="1"/>
</dbReference>
<dbReference type="EMBL" id="FNZM01000013">
    <property type="protein sequence ID" value="SEK01920.1"/>
    <property type="molecule type" value="Genomic_DNA"/>
</dbReference>
<dbReference type="SUPFAM" id="SSF53850">
    <property type="entry name" value="Periplasmic binding protein-like II"/>
    <property type="match status" value="1"/>
</dbReference>
<dbReference type="InterPro" id="IPR058163">
    <property type="entry name" value="LysR-type_TF_proteobact-type"/>
</dbReference>
<dbReference type="PANTHER" id="PTHR30537">
    <property type="entry name" value="HTH-TYPE TRANSCRIPTIONAL REGULATOR"/>
    <property type="match status" value="1"/>
</dbReference>
<keyword evidence="3" id="KW-0238">DNA-binding</keyword>
<accession>A0AAQ1GIX8</accession>
<evidence type="ECO:0000256" key="4">
    <source>
        <dbReference type="ARBA" id="ARBA00023163"/>
    </source>
</evidence>
<protein>
    <submittedName>
        <fullName evidence="6">Transcriptional regulator, LysR family</fullName>
    </submittedName>
</protein>
<dbReference type="Gene3D" id="1.10.10.10">
    <property type="entry name" value="Winged helix-like DNA-binding domain superfamily/Winged helix DNA-binding domain"/>
    <property type="match status" value="1"/>
</dbReference>
<dbReference type="GO" id="GO:0003700">
    <property type="term" value="F:DNA-binding transcription factor activity"/>
    <property type="evidence" value="ECO:0007669"/>
    <property type="project" value="InterPro"/>
</dbReference>